<dbReference type="PANTHER" id="PTHR24373">
    <property type="entry name" value="SLIT RELATED LEUCINE-RICH REPEAT NEURONAL PROTEIN"/>
    <property type="match status" value="1"/>
</dbReference>
<dbReference type="SUPFAM" id="SSF52058">
    <property type="entry name" value="L domain-like"/>
    <property type="match status" value="5"/>
</dbReference>
<gene>
    <name evidence="6" type="ORF">OTU49_006574</name>
</gene>
<dbReference type="PROSITE" id="PS51450">
    <property type="entry name" value="LRR"/>
    <property type="match status" value="9"/>
</dbReference>
<keyword evidence="4" id="KW-1133">Transmembrane helix</keyword>
<dbReference type="InterPro" id="IPR050328">
    <property type="entry name" value="Dev_Immune_Receptor"/>
</dbReference>
<dbReference type="PANTHER" id="PTHR24373:SF387">
    <property type="entry name" value="LEUCINE-RICH REPEATS AND IMMUNOGLOBULIN-LIKE DOMAINS PROTEIN SMA-10"/>
    <property type="match status" value="1"/>
</dbReference>
<dbReference type="EMBL" id="JARKIK010000054">
    <property type="protein sequence ID" value="KAK8733310.1"/>
    <property type="molecule type" value="Genomic_DNA"/>
</dbReference>
<keyword evidence="4" id="KW-0812">Transmembrane</keyword>
<dbReference type="GO" id="GO:0031012">
    <property type="term" value="C:extracellular matrix"/>
    <property type="evidence" value="ECO:0007669"/>
    <property type="project" value="TreeGrafter"/>
</dbReference>
<dbReference type="SMART" id="SM00364">
    <property type="entry name" value="LRR_BAC"/>
    <property type="match status" value="10"/>
</dbReference>
<dbReference type="FunFam" id="3.80.10.10:FF:001164">
    <property type="entry name" value="GH01279p"/>
    <property type="match status" value="2"/>
</dbReference>
<feature type="signal peptide" evidence="5">
    <location>
        <begin position="1"/>
        <end position="33"/>
    </location>
</feature>
<dbReference type="Pfam" id="PF13855">
    <property type="entry name" value="LRR_8"/>
    <property type="match status" value="7"/>
</dbReference>
<dbReference type="Proteomes" id="UP001445076">
    <property type="component" value="Unassembled WGS sequence"/>
</dbReference>
<dbReference type="GO" id="GO:0005615">
    <property type="term" value="C:extracellular space"/>
    <property type="evidence" value="ECO:0007669"/>
    <property type="project" value="TreeGrafter"/>
</dbReference>
<keyword evidence="2 5" id="KW-0732">Signal</keyword>
<keyword evidence="7" id="KW-1185">Reference proteome</keyword>
<dbReference type="SMART" id="SM00369">
    <property type="entry name" value="LRR_TYP"/>
    <property type="match status" value="30"/>
</dbReference>
<sequence>MAWHPRGPYRRARACVWMWSWAWVWACLGLAGAQVAPCTFNLMCTCRYSPEGYPPPEEDQERSADLSLSQPVDHITEIICIGVPFARIPDIPPGLVLQMDLVNSGLEVIADDDFGDTRVGNLRLMSNNLRLIGDKAFSGMSHSLQSLDLSYNQLTAVPRQALRPLKALEWINLHGNHIAELLAEDWTGLRDTLGSLFLGENDIDHVPRDVFSRCKRLLWLNLDDNNILTLERDSLSRNIQTLSLNHNLLTGFPSEAVNSIRDLTWLFLRGNLLDRLPDTGFIVKKNLDRLDLGENFIRFIPNNLFNGSLKVRDLHLDFNLLTEIQENAFQGLNPGRLYLSANNIYNISDSAFIGGPEHSLVMVDLEKNRLESVPKALSHLKKLRYLYLPDNKISTIKDNAFRSFCETLESLSLSGNQLKSIPRASLENCSTIAHLNLGHNQITEILEEDFETWGDSLDTLVLRNNRIYSIPPHAFRHTPKLRELSLSFNRIVHISAESFIDILNTLEILEISFGFYRDDFPEEVLKPLTTLQWIALDNNNFRTISETALYSFGELRYFNMDSNRLTHIPKTLFHQNVHKNLEDIRLALNFLERLEVHTFHNLDNLRTLVLTSNKIKTVHFEAFKSLPKLNTVLLSDNHIEKIEPRAFSDIPSLLELDLQHNRLKEFSLSAFANVSSSAVALAVNLSFNEIQELSTSSGSAPQVKSLDVSHNALKEVPVNFLSAFLFSLQRLDLGYNLIKKLDSSAFGALDRLQMLILEHNGIEQIRPRAFASLEKVQFIDLSHNHLENLPPECFTDVTFLRVLELSYNHLRSLPNSVFRGTQLEKLKLSHNEFVSMPTAGFAQVETTLHYLDISHNHLEHLDSTMFYSFPNLIELNLANNRLTILPDNVFVGLTSLISLDLSSNPVRANFKELFHYTQNVQKLNMAHIGFSSSPIIPLPNLNSLNLSLNDMSEIEVQSIASLKQLRSLDLSHNKLTTVRSRLWRHMPYLKFLDLSFNPIQSLTKDSFGGASSIETLVLRNLDQISRFDYDALSHMTFLRELYMNTFPGIEKYRFRTGHLLATVHTLQKLHLEVRENALTDQITGAFGPKLKELHISGKNLKDIDSKTFRGFQNKHELLLSITDTSIQSLPDGLLTQLSDVAYLSLDLRRNQLKFLNPHVLYENGSDWESKGTTFVAGGLALEGNEWTCECSLVWLGRWLRRWLRETLQIHTAMLKGAQQVHILARAATCYEPTTGQHVPLLDLHSEDLGCHASALSDSGLATPTTAPTALITALLTALLLAPTLWLLLNS</sequence>
<feature type="transmembrane region" description="Helical" evidence="4">
    <location>
        <begin position="1269"/>
        <end position="1288"/>
    </location>
</feature>
<reference evidence="6 7" key="1">
    <citation type="journal article" date="2024" name="BMC Genomics">
        <title>Genome assembly of redclaw crayfish (Cherax quadricarinatus) provides insights into its immune adaptation and hypoxia tolerance.</title>
        <authorList>
            <person name="Liu Z."/>
            <person name="Zheng J."/>
            <person name="Li H."/>
            <person name="Fang K."/>
            <person name="Wang S."/>
            <person name="He J."/>
            <person name="Zhou D."/>
            <person name="Weng S."/>
            <person name="Chi M."/>
            <person name="Gu Z."/>
            <person name="He J."/>
            <person name="Li F."/>
            <person name="Wang M."/>
        </authorList>
    </citation>
    <scope>NUCLEOTIDE SEQUENCE [LARGE SCALE GENOMIC DNA]</scope>
    <source>
        <strain evidence="6">ZL_2023a</strain>
    </source>
</reference>
<feature type="chain" id="PRO_5043418554" description="Chaoptin" evidence="5">
    <location>
        <begin position="34"/>
        <end position="1290"/>
    </location>
</feature>
<protein>
    <recommendedName>
        <fullName evidence="8">Chaoptin</fullName>
    </recommendedName>
</protein>
<dbReference type="PRINTS" id="PR00019">
    <property type="entry name" value="LEURICHRPT"/>
</dbReference>
<keyword evidence="4" id="KW-0472">Membrane</keyword>
<dbReference type="Pfam" id="PF00560">
    <property type="entry name" value="LRR_1"/>
    <property type="match status" value="1"/>
</dbReference>
<dbReference type="Gene3D" id="3.80.10.10">
    <property type="entry name" value="Ribonuclease Inhibitor"/>
    <property type="match status" value="7"/>
</dbReference>
<proteinExistence type="predicted"/>
<evidence type="ECO:0008006" key="8">
    <source>
        <dbReference type="Google" id="ProtNLM"/>
    </source>
</evidence>
<dbReference type="InterPro" id="IPR032675">
    <property type="entry name" value="LRR_dom_sf"/>
</dbReference>
<evidence type="ECO:0000256" key="5">
    <source>
        <dbReference type="SAM" id="SignalP"/>
    </source>
</evidence>
<dbReference type="SUPFAM" id="SSF52047">
    <property type="entry name" value="RNI-like"/>
    <property type="match status" value="1"/>
</dbReference>
<dbReference type="SMART" id="SM00365">
    <property type="entry name" value="LRR_SD22"/>
    <property type="match status" value="10"/>
</dbReference>
<accession>A0AAW0WR49</accession>
<comment type="caution">
    <text evidence="6">The sequence shown here is derived from an EMBL/GenBank/DDBJ whole genome shotgun (WGS) entry which is preliminary data.</text>
</comment>
<keyword evidence="1" id="KW-0433">Leucine-rich repeat</keyword>
<dbReference type="InterPro" id="IPR001611">
    <property type="entry name" value="Leu-rich_rpt"/>
</dbReference>
<evidence type="ECO:0000313" key="7">
    <source>
        <dbReference type="Proteomes" id="UP001445076"/>
    </source>
</evidence>
<evidence type="ECO:0000256" key="2">
    <source>
        <dbReference type="ARBA" id="ARBA00022729"/>
    </source>
</evidence>
<evidence type="ECO:0000313" key="6">
    <source>
        <dbReference type="EMBL" id="KAK8733310.1"/>
    </source>
</evidence>
<keyword evidence="3" id="KW-0677">Repeat</keyword>
<evidence type="ECO:0000256" key="1">
    <source>
        <dbReference type="ARBA" id="ARBA00022614"/>
    </source>
</evidence>
<dbReference type="InterPro" id="IPR003591">
    <property type="entry name" value="Leu-rich_rpt_typical-subtyp"/>
</dbReference>
<evidence type="ECO:0000256" key="3">
    <source>
        <dbReference type="ARBA" id="ARBA00022737"/>
    </source>
</evidence>
<organism evidence="6 7">
    <name type="scientific">Cherax quadricarinatus</name>
    <name type="common">Australian red claw crayfish</name>
    <dbReference type="NCBI Taxonomy" id="27406"/>
    <lineage>
        <taxon>Eukaryota</taxon>
        <taxon>Metazoa</taxon>
        <taxon>Ecdysozoa</taxon>
        <taxon>Arthropoda</taxon>
        <taxon>Crustacea</taxon>
        <taxon>Multicrustacea</taxon>
        <taxon>Malacostraca</taxon>
        <taxon>Eumalacostraca</taxon>
        <taxon>Eucarida</taxon>
        <taxon>Decapoda</taxon>
        <taxon>Pleocyemata</taxon>
        <taxon>Astacidea</taxon>
        <taxon>Parastacoidea</taxon>
        <taxon>Parastacidae</taxon>
        <taxon>Cherax</taxon>
    </lineage>
</organism>
<evidence type="ECO:0000256" key="4">
    <source>
        <dbReference type="SAM" id="Phobius"/>
    </source>
</evidence>
<name>A0AAW0WR49_CHEQU</name>